<dbReference type="EMBL" id="AP028910">
    <property type="protein sequence ID" value="BES90812.1"/>
    <property type="molecule type" value="Genomic_DNA"/>
</dbReference>
<name>A0ABN7AHQ1_9HEMI</name>
<gene>
    <name evidence="1" type="ORF">NTJ_03620</name>
</gene>
<proteinExistence type="predicted"/>
<keyword evidence="2" id="KW-1185">Reference proteome</keyword>
<sequence>MKPSSLDEKLNSCLVSKDKQIVSPGRGWVVFVLKAYIIPNERPQFDEPCDDDWQARDGPSFLEDARVDSRLILLLPFKKD</sequence>
<evidence type="ECO:0000313" key="2">
    <source>
        <dbReference type="Proteomes" id="UP001307889"/>
    </source>
</evidence>
<protein>
    <submittedName>
        <fullName evidence="1">Uncharacterized protein</fullName>
    </submittedName>
</protein>
<accession>A0ABN7AHQ1</accession>
<evidence type="ECO:0000313" key="1">
    <source>
        <dbReference type="EMBL" id="BES90812.1"/>
    </source>
</evidence>
<dbReference type="Proteomes" id="UP001307889">
    <property type="component" value="Chromosome 2"/>
</dbReference>
<reference evidence="1 2" key="1">
    <citation type="submission" date="2023-09" db="EMBL/GenBank/DDBJ databases">
        <title>Nesidiocoris tenuis whole genome shotgun sequence.</title>
        <authorList>
            <person name="Shibata T."/>
            <person name="Shimoda M."/>
            <person name="Kobayashi T."/>
            <person name="Uehara T."/>
        </authorList>
    </citation>
    <scope>NUCLEOTIDE SEQUENCE [LARGE SCALE GENOMIC DNA]</scope>
    <source>
        <strain evidence="1 2">Japan</strain>
    </source>
</reference>
<organism evidence="1 2">
    <name type="scientific">Nesidiocoris tenuis</name>
    <dbReference type="NCBI Taxonomy" id="355587"/>
    <lineage>
        <taxon>Eukaryota</taxon>
        <taxon>Metazoa</taxon>
        <taxon>Ecdysozoa</taxon>
        <taxon>Arthropoda</taxon>
        <taxon>Hexapoda</taxon>
        <taxon>Insecta</taxon>
        <taxon>Pterygota</taxon>
        <taxon>Neoptera</taxon>
        <taxon>Paraneoptera</taxon>
        <taxon>Hemiptera</taxon>
        <taxon>Heteroptera</taxon>
        <taxon>Panheteroptera</taxon>
        <taxon>Cimicomorpha</taxon>
        <taxon>Miridae</taxon>
        <taxon>Dicyphina</taxon>
        <taxon>Nesidiocoris</taxon>
    </lineage>
</organism>